<proteinExistence type="predicted"/>
<sequence>MSDPKKPEDDEADLTPQEEVTPEGEDQHNLEDETPGEDAAAQPEDVSPDDIVDPFAPRSDIAVASDDTQPDDTAAEDVDDGTDPDQPLETAYDDVSGDETPQDEPENTLTDAEHDEKAEEAASGFDPAVVAAGAMAGVAITDRQDAEEVLEEVREEPHHDEYDDHHEEHERRSFAAQVLTFIVVFLAGGAFFIWAAPQVAPRLPQGMAPVAAWLTPGAAEMEERIAQLEIRITNEMESIEPGLSADAVDARISAALSDGLEQLRADLTAQIGQMSDQVAAADSGEIEARLATLETQASGLFGELNSLRTDLTGLESTAAELPEETAEQVAAFDAAMTAQVAGLRAELEALAGRQGNMSQRIDEVAASAARQIAEAEAQIAEAEAAAEAQVADAAVVAELNAVSAALAAGEAYSAPLDALSAQAEVPDGLARSAGAGVARLAGLQAQFGDLAHEAIRQSIIATAGDSPFARARAELRARTVGRSLVEIEGATPDAILSRMEARLNEGDLDAVLTEADALPEVARGVMEDWLVAVAARRDALAGFGALAAELGSEN</sequence>
<keyword evidence="1" id="KW-0175">Coiled coil</keyword>
<feature type="compositionally biased region" description="Basic and acidic residues" evidence="2">
    <location>
        <begin position="111"/>
        <end position="120"/>
    </location>
</feature>
<protein>
    <recommendedName>
        <fullName evidence="6">Mitochondrial inner membrane protein</fullName>
    </recommendedName>
</protein>
<evidence type="ECO:0000256" key="1">
    <source>
        <dbReference type="SAM" id="Coils"/>
    </source>
</evidence>
<comment type="caution">
    <text evidence="4">The sequence shown here is derived from an EMBL/GenBank/DDBJ whole genome shotgun (WGS) entry which is preliminary data.</text>
</comment>
<name>A0A840X0P7_9RHOB</name>
<feature type="transmembrane region" description="Helical" evidence="3">
    <location>
        <begin position="174"/>
        <end position="195"/>
    </location>
</feature>
<gene>
    <name evidence="4" type="ORF">FHS89_001477</name>
</gene>
<accession>A0A840X0P7</accession>
<keyword evidence="5" id="KW-1185">Reference proteome</keyword>
<evidence type="ECO:0000313" key="5">
    <source>
        <dbReference type="Proteomes" id="UP000553766"/>
    </source>
</evidence>
<keyword evidence="3" id="KW-1133">Transmembrane helix</keyword>
<evidence type="ECO:0000256" key="3">
    <source>
        <dbReference type="SAM" id="Phobius"/>
    </source>
</evidence>
<feature type="region of interest" description="Disordered" evidence="2">
    <location>
        <begin position="1"/>
        <end position="126"/>
    </location>
</feature>
<evidence type="ECO:0000313" key="4">
    <source>
        <dbReference type="EMBL" id="MBB5515465.1"/>
    </source>
</evidence>
<reference evidence="4 5" key="1">
    <citation type="submission" date="2020-08" db="EMBL/GenBank/DDBJ databases">
        <title>Genomic Encyclopedia of Type Strains, Phase IV (KMG-IV): sequencing the most valuable type-strain genomes for metagenomic binning, comparative biology and taxonomic classification.</title>
        <authorList>
            <person name="Goeker M."/>
        </authorList>
    </citation>
    <scope>NUCLEOTIDE SEQUENCE [LARGE SCALE GENOMIC DNA]</scope>
    <source>
        <strain evidence="4 5">DSM 103377</strain>
    </source>
</reference>
<evidence type="ECO:0008006" key="6">
    <source>
        <dbReference type="Google" id="ProtNLM"/>
    </source>
</evidence>
<keyword evidence="3" id="KW-0812">Transmembrane</keyword>
<dbReference type="RefSeq" id="WP_184010107.1">
    <property type="nucleotide sequence ID" value="NZ_JACIJS010000004.1"/>
</dbReference>
<keyword evidence="3" id="KW-0472">Membrane</keyword>
<organism evidence="4 5">
    <name type="scientific">Rubricella aquisinus</name>
    <dbReference type="NCBI Taxonomy" id="2028108"/>
    <lineage>
        <taxon>Bacteria</taxon>
        <taxon>Pseudomonadati</taxon>
        <taxon>Pseudomonadota</taxon>
        <taxon>Alphaproteobacteria</taxon>
        <taxon>Rhodobacterales</taxon>
        <taxon>Paracoccaceae</taxon>
        <taxon>Rubricella</taxon>
    </lineage>
</organism>
<dbReference type="EMBL" id="JACIJS010000004">
    <property type="protein sequence ID" value="MBB5515465.1"/>
    <property type="molecule type" value="Genomic_DNA"/>
</dbReference>
<evidence type="ECO:0000256" key="2">
    <source>
        <dbReference type="SAM" id="MobiDB-lite"/>
    </source>
</evidence>
<dbReference type="Gene3D" id="1.10.287.1490">
    <property type="match status" value="1"/>
</dbReference>
<feature type="compositionally biased region" description="Acidic residues" evidence="2">
    <location>
        <begin position="68"/>
        <end position="83"/>
    </location>
</feature>
<dbReference type="AlphaFoldDB" id="A0A840X0P7"/>
<dbReference type="Proteomes" id="UP000553766">
    <property type="component" value="Unassembled WGS sequence"/>
</dbReference>
<feature type="region of interest" description="Disordered" evidence="2">
    <location>
        <begin position="145"/>
        <end position="169"/>
    </location>
</feature>
<feature type="compositionally biased region" description="Acidic residues" evidence="2">
    <location>
        <begin position="91"/>
        <end position="106"/>
    </location>
</feature>
<feature type="coiled-coil region" evidence="1">
    <location>
        <begin position="365"/>
        <end position="392"/>
    </location>
</feature>